<dbReference type="PRINTS" id="PR00099">
    <property type="entry name" value="CPSGATASE"/>
</dbReference>
<evidence type="ECO:0000256" key="2">
    <source>
        <dbReference type="ARBA" id="ARBA00005153"/>
    </source>
</evidence>
<sequence>MNNIHNHKILILDFGSQYTQLIARRVREIGIYCELWAWDVSEQDIRDFNPNGIILSGGPESTTAENSPRAPEYVFNAGVPVLGICYGMQTMAMQLGGLTENSEHREFGYAAVSLQNPTALFAGLDDGEHQLDVWMSHGDKVTQLPPHFQITGITPTCPIAAMSDENRHFYGVQFHPEVTHTKSGLKLLQNFVVNICGCATNWTAENIIEDAVARIKAQVGDDEVILGLSGGVDSSVTALLLHRAIGKNLHCVFVDNGLLRLNEADQVMAMFGDKFGLNIIRVDAEQRFLDALAGIDEPEAKRKTIGKVFVDVFDDEAKKLSKVKWLAQGTIYPDVIESAASKTGKAHVIKSHHNVGGLPDYMKLGLVEPLRELFKDEVRKIGLALGLPAEMLNRHPFPGPGLGVRVLGEIKKEYCDLLRKADAIFIEELYKADWYYKVSQAFTVFLPVKSVGVMGDGRKYDWVVSLRAVETIDFMTAHWAHLPYDLLGKISNRIINEVDGISRVVYDISGKPPATIEWE</sequence>
<feature type="active site" evidence="11">
    <location>
        <position position="175"/>
    </location>
</feature>
<evidence type="ECO:0000313" key="15">
    <source>
        <dbReference type="Proteomes" id="UP001155500"/>
    </source>
</evidence>
<dbReference type="Pfam" id="PF00117">
    <property type="entry name" value="GATase"/>
    <property type="match status" value="1"/>
</dbReference>
<dbReference type="PROSITE" id="PS51273">
    <property type="entry name" value="GATASE_TYPE_1"/>
    <property type="match status" value="1"/>
</dbReference>
<dbReference type="EC" id="6.3.5.2" evidence="3 11"/>
<dbReference type="SUPFAM" id="SSF52317">
    <property type="entry name" value="Class I glutamine amidotransferase-like"/>
    <property type="match status" value="1"/>
</dbReference>
<keyword evidence="7 11" id="KW-0332">GMP biosynthesis</keyword>
<feature type="active site" description="Nucleophile" evidence="11">
    <location>
        <position position="85"/>
    </location>
</feature>
<evidence type="ECO:0000256" key="11">
    <source>
        <dbReference type="HAMAP-Rule" id="MF_00344"/>
    </source>
</evidence>
<dbReference type="FunFam" id="3.30.300.10:FF:000002">
    <property type="entry name" value="GMP synthase [glutamine-hydrolyzing]"/>
    <property type="match status" value="1"/>
</dbReference>
<protein>
    <recommendedName>
        <fullName evidence="4 11">GMP synthase [glutamine-hydrolyzing]</fullName>
        <ecNumber evidence="3 11">6.3.5.2</ecNumber>
    </recommendedName>
    <alternativeName>
        <fullName evidence="11">GMP synthetase</fullName>
    </alternativeName>
    <alternativeName>
        <fullName evidence="11">Glutamine amidotransferase</fullName>
    </alternativeName>
</protein>
<dbReference type="PROSITE" id="PS51553">
    <property type="entry name" value="GMPS_ATP_PPASE"/>
    <property type="match status" value="1"/>
</dbReference>
<gene>
    <name evidence="11 14" type="primary">guaA</name>
    <name evidence="14" type="ORF">A6A20_02125</name>
</gene>
<feature type="binding site" evidence="12">
    <location>
        <begin position="229"/>
        <end position="235"/>
    </location>
    <ligand>
        <name>ATP</name>
        <dbReference type="ChEBI" id="CHEBI:30616"/>
    </ligand>
</feature>
<dbReference type="Gene3D" id="3.30.300.10">
    <property type="match status" value="1"/>
</dbReference>
<dbReference type="SUPFAM" id="SSF52402">
    <property type="entry name" value="Adenine nucleotide alpha hydrolases-like"/>
    <property type="match status" value="1"/>
</dbReference>
<keyword evidence="15" id="KW-1185">Reference proteome</keyword>
<organism evidence="14 15">
    <name type="scientific">Volucribacter amazonae</name>
    <dbReference type="NCBI Taxonomy" id="256731"/>
    <lineage>
        <taxon>Bacteria</taxon>
        <taxon>Pseudomonadati</taxon>
        <taxon>Pseudomonadota</taxon>
        <taxon>Gammaproteobacteria</taxon>
        <taxon>Pasteurellales</taxon>
        <taxon>Pasteurellaceae</taxon>
        <taxon>Volucribacter</taxon>
    </lineage>
</organism>
<evidence type="ECO:0000256" key="8">
    <source>
        <dbReference type="ARBA" id="ARBA00022755"/>
    </source>
</evidence>
<dbReference type="HAMAP" id="MF_00344">
    <property type="entry name" value="GMP_synthase"/>
    <property type="match status" value="1"/>
</dbReference>
<evidence type="ECO:0000256" key="1">
    <source>
        <dbReference type="ARBA" id="ARBA00002332"/>
    </source>
</evidence>
<dbReference type="Gene3D" id="3.40.50.620">
    <property type="entry name" value="HUPs"/>
    <property type="match status" value="1"/>
</dbReference>
<evidence type="ECO:0000256" key="7">
    <source>
        <dbReference type="ARBA" id="ARBA00022749"/>
    </source>
</evidence>
<evidence type="ECO:0000256" key="5">
    <source>
        <dbReference type="ARBA" id="ARBA00022598"/>
    </source>
</evidence>
<dbReference type="CDD" id="cd01997">
    <property type="entry name" value="GMP_synthase_C"/>
    <property type="match status" value="1"/>
</dbReference>
<evidence type="ECO:0000256" key="3">
    <source>
        <dbReference type="ARBA" id="ARBA00012746"/>
    </source>
</evidence>
<dbReference type="SUPFAM" id="SSF54810">
    <property type="entry name" value="GMP synthetase C-terminal dimerisation domain"/>
    <property type="match status" value="1"/>
</dbReference>
<evidence type="ECO:0000256" key="9">
    <source>
        <dbReference type="ARBA" id="ARBA00022840"/>
    </source>
</evidence>
<evidence type="ECO:0000259" key="13">
    <source>
        <dbReference type="PROSITE" id="PS51553"/>
    </source>
</evidence>
<comment type="caution">
    <text evidence="14">The sequence shown here is derived from an EMBL/GenBank/DDBJ whole genome shotgun (WGS) entry which is preliminary data.</text>
</comment>
<dbReference type="InterPro" id="IPR004739">
    <property type="entry name" value="GMP_synth_GATase"/>
</dbReference>
<dbReference type="InterPro" id="IPR029062">
    <property type="entry name" value="Class_I_gatase-like"/>
</dbReference>
<dbReference type="PANTHER" id="PTHR11922:SF2">
    <property type="entry name" value="GMP SYNTHASE [GLUTAMINE-HYDROLYZING]"/>
    <property type="match status" value="1"/>
</dbReference>
<keyword evidence="9 11" id="KW-0067">ATP-binding</keyword>
<dbReference type="InterPro" id="IPR014729">
    <property type="entry name" value="Rossmann-like_a/b/a_fold"/>
</dbReference>
<dbReference type="InterPro" id="IPR001674">
    <property type="entry name" value="GMP_synth_C"/>
</dbReference>
<dbReference type="NCBIfam" id="TIGR00888">
    <property type="entry name" value="guaA_Nterm"/>
    <property type="match status" value="1"/>
</dbReference>
<feature type="active site" evidence="11">
    <location>
        <position position="177"/>
    </location>
</feature>
<dbReference type="FunFam" id="3.40.50.620:FF:000001">
    <property type="entry name" value="GMP synthase [glutamine-hydrolyzing]"/>
    <property type="match status" value="1"/>
</dbReference>
<dbReference type="InterPro" id="IPR022310">
    <property type="entry name" value="NAD/GMP_synthase"/>
</dbReference>
<accession>A0A9X4SKW3</accession>
<dbReference type="PANTHER" id="PTHR11922">
    <property type="entry name" value="GMP SYNTHASE-RELATED"/>
    <property type="match status" value="1"/>
</dbReference>
<dbReference type="PRINTS" id="PR00097">
    <property type="entry name" value="ANTSNTHASEII"/>
</dbReference>
<dbReference type="Pfam" id="PF02540">
    <property type="entry name" value="NAD_synthase"/>
    <property type="match status" value="1"/>
</dbReference>
<dbReference type="GO" id="GO:0005829">
    <property type="term" value="C:cytosol"/>
    <property type="evidence" value="ECO:0007669"/>
    <property type="project" value="TreeGrafter"/>
</dbReference>
<dbReference type="AlphaFoldDB" id="A0A9X4SKW3"/>
<dbReference type="GO" id="GO:0003921">
    <property type="term" value="F:GMP synthase activity"/>
    <property type="evidence" value="ECO:0007669"/>
    <property type="project" value="InterPro"/>
</dbReference>
<proteinExistence type="inferred from homology"/>
<dbReference type="RefSeq" id="WP_279571924.1">
    <property type="nucleotide sequence ID" value="NZ_LWID01000001.1"/>
</dbReference>
<comment type="subunit">
    <text evidence="11">Homodimer.</text>
</comment>
<dbReference type="NCBIfam" id="TIGR00884">
    <property type="entry name" value="guaA_Cterm"/>
    <property type="match status" value="1"/>
</dbReference>
<comment type="catalytic activity">
    <reaction evidence="11">
        <text>XMP + L-glutamine + ATP + H2O = GMP + L-glutamate + AMP + diphosphate + 2 H(+)</text>
        <dbReference type="Rhea" id="RHEA:11680"/>
        <dbReference type="ChEBI" id="CHEBI:15377"/>
        <dbReference type="ChEBI" id="CHEBI:15378"/>
        <dbReference type="ChEBI" id="CHEBI:29985"/>
        <dbReference type="ChEBI" id="CHEBI:30616"/>
        <dbReference type="ChEBI" id="CHEBI:33019"/>
        <dbReference type="ChEBI" id="CHEBI:57464"/>
        <dbReference type="ChEBI" id="CHEBI:58115"/>
        <dbReference type="ChEBI" id="CHEBI:58359"/>
        <dbReference type="ChEBI" id="CHEBI:456215"/>
        <dbReference type="EC" id="6.3.5.2"/>
    </reaction>
</comment>
<dbReference type="FunFam" id="3.40.50.880:FF:000001">
    <property type="entry name" value="GMP synthase [glutamine-hydrolyzing]"/>
    <property type="match status" value="1"/>
</dbReference>
<evidence type="ECO:0000313" key="14">
    <source>
        <dbReference type="EMBL" id="MDG6894448.1"/>
    </source>
</evidence>
<evidence type="ECO:0000256" key="12">
    <source>
        <dbReference type="PROSITE-ProRule" id="PRU00886"/>
    </source>
</evidence>
<name>A0A9X4SKW3_9PAST</name>
<reference evidence="14" key="1">
    <citation type="submission" date="2016-03" db="EMBL/GenBank/DDBJ databases">
        <title>Co-evolution between Pasteurellaceae and their hosts.</title>
        <authorList>
            <person name="Hansen M.J."/>
            <person name="Bojesen A.M."/>
            <person name="Planet P."/>
        </authorList>
    </citation>
    <scope>NUCLEOTIDE SEQUENCE</scope>
    <source>
        <strain evidence="14">146/S8/89</strain>
    </source>
</reference>
<dbReference type="NCBIfam" id="NF000848">
    <property type="entry name" value="PRK00074.1"/>
    <property type="match status" value="1"/>
</dbReference>
<evidence type="ECO:0000256" key="4">
    <source>
        <dbReference type="ARBA" id="ARBA00021562"/>
    </source>
</evidence>
<keyword evidence="10 11" id="KW-0315">Glutamine amidotransferase</keyword>
<keyword evidence="8 11" id="KW-0658">Purine biosynthesis</keyword>
<dbReference type="InterPro" id="IPR022955">
    <property type="entry name" value="GMP_synthase"/>
</dbReference>
<dbReference type="PRINTS" id="PR00096">
    <property type="entry name" value="GATASE"/>
</dbReference>
<dbReference type="InterPro" id="IPR017926">
    <property type="entry name" value="GATASE"/>
</dbReference>
<keyword evidence="5 11" id="KW-0436">Ligase</keyword>
<dbReference type="Gene3D" id="3.40.50.880">
    <property type="match status" value="1"/>
</dbReference>
<evidence type="ECO:0000256" key="6">
    <source>
        <dbReference type="ARBA" id="ARBA00022741"/>
    </source>
</evidence>
<dbReference type="EMBL" id="LWID01000001">
    <property type="protein sequence ID" value="MDG6894448.1"/>
    <property type="molecule type" value="Genomic_DNA"/>
</dbReference>
<feature type="domain" description="GMPS ATP-PPase" evidence="13">
    <location>
        <begin position="202"/>
        <end position="394"/>
    </location>
</feature>
<comment type="pathway">
    <text evidence="2 11">Purine metabolism; GMP biosynthesis; GMP from XMP (L-Gln route): step 1/1.</text>
</comment>
<dbReference type="GO" id="GO:0005524">
    <property type="term" value="F:ATP binding"/>
    <property type="evidence" value="ECO:0007669"/>
    <property type="project" value="UniProtKB-UniRule"/>
</dbReference>
<keyword evidence="6 11" id="KW-0547">Nucleotide-binding</keyword>
<comment type="function">
    <text evidence="1 11">Catalyzes the synthesis of GMP from XMP.</text>
</comment>
<dbReference type="Pfam" id="PF00958">
    <property type="entry name" value="GMP_synt_C"/>
    <property type="match status" value="1"/>
</dbReference>
<dbReference type="CDD" id="cd01742">
    <property type="entry name" value="GATase1_GMP_Synthase"/>
    <property type="match status" value="1"/>
</dbReference>
<dbReference type="Proteomes" id="UP001155500">
    <property type="component" value="Unassembled WGS sequence"/>
</dbReference>
<evidence type="ECO:0000256" key="10">
    <source>
        <dbReference type="ARBA" id="ARBA00022962"/>
    </source>
</evidence>
<dbReference type="InterPro" id="IPR025777">
    <property type="entry name" value="GMPS_ATP_PPase_dom"/>
</dbReference>